<reference evidence="8 9" key="1">
    <citation type="journal article" date="2016" name="Genome Announc.">
        <title>Complete Genome Sequences of Aerococcus christensenii CCUG 28831T, Aerococcus sanguinicola CCUG 43001T, Aerococcus urinae CCUG 36881T, Aerococcus urinaeequi CCUG 28094T, Aerococcus urinaehominis CCUG 42038 BT, and Aerococcus viridans CCUG 4311T.</title>
        <authorList>
            <person name="Carkaci D."/>
            <person name="Dargis R."/>
            <person name="Nielsen X.C."/>
            <person name="Skovgaard O."/>
            <person name="Fuursted K."/>
            <person name="Christensen J.J."/>
        </authorList>
    </citation>
    <scope>NUCLEOTIDE SEQUENCE [LARGE SCALE GENOMIC DNA]</scope>
    <source>
        <strain evidence="8 9">CCUG43001</strain>
    </source>
</reference>
<reference evidence="9" key="2">
    <citation type="submission" date="2016-01" db="EMBL/GenBank/DDBJ databases">
        <title>Six Aerococcus type strain genome sequencing and assembly using PacBio and Illumina Hiseq.</title>
        <authorList>
            <person name="Carkaci D."/>
            <person name="Dargis R."/>
            <person name="Nielsen X.C."/>
            <person name="Skovgaard O."/>
            <person name="Fuursted K."/>
            <person name="Christensen J.J."/>
        </authorList>
    </citation>
    <scope>NUCLEOTIDE SEQUENCE [LARGE SCALE GENOMIC DNA]</scope>
    <source>
        <strain evidence="9">CCUG43001</strain>
    </source>
</reference>
<dbReference type="GO" id="GO:0046872">
    <property type="term" value="F:metal ion binding"/>
    <property type="evidence" value="ECO:0007669"/>
    <property type="project" value="UniProtKB-KW"/>
</dbReference>
<sequence>MDNREMVEEFEGMKAQLSALLENLDRLEERWSEAVMQNHDLQMENQYLRERLQELTAPDQDGQVELGGHSPEDVSGLSPALKNLMNIYEDGYHICNISYGQRRANDEQCMFCLDILYSDR</sequence>
<dbReference type="AlphaFoldDB" id="A0A0X8FBG4"/>
<evidence type="ECO:0008006" key="10">
    <source>
        <dbReference type="Google" id="ProtNLM"/>
    </source>
</evidence>
<evidence type="ECO:0000313" key="9">
    <source>
        <dbReference type="Proteomes" id="UP000069912"/>
    </source>
</evidence>
<dbReference type="KEGG" id="asan:AWM72_05225"/>
<dbReference type="Pfam" id="PF06156">
    <property type="entry name" value="YabA"/>
    <property type="match status" value="1"/>
</dbReference>
<evidence type="ECO:0000313" key="8">
    <source>
        <dbReference type="EMBL" id="AMB94197.1"/>
    </source>
</evidence>
<feature type="region of interest" description="Disordered" evidence="7">
    <location>
        <begin position="56"/>
        <end position="75"/>
    </location>
</feature>
<keyword evidence="4" id="KW-0862">Zinc</keyword>
<evidence type="ECO:0000256" key="2">
    <source>
        <dbReference type="ARBA" id="ARBA00022705"/>
    </source>
</evidence>
<dbReference type="Proteomes" id="UP000069912">
    <property type="component" value="Chromosome"/>
</dbReference>
<evidence type="ECO:0000256" key="5">
    <source>
        <dbReference type="ARBA" id="ARBA00022880"/>
    </source>
</evidence>
<dbReference type="EMBL" id="CP014160">
    <property type="protein sequence ID" value="AMB94197.1"/>
    <property type="molecule type" value="Genomic_DNA"/>
</dbReference>
<evidence type="ECO:0000256" key="1">
    <source>
        <dbReference type="ARBA" id="ARBA00022490"/>
    </source>
</evidence>
<name>A0A0X8FBG4_9LACT</name>
<evidence type="ECO:0000256" key="4">
    <source>
        <dbReference type="ARBA" id="ARBA00022833"/>
    </source>
</evidence>
<feature type="coiled-coil region" evidence="6">
    <location>
        <begin position="3"/>
        <end position="37"/>
    </location>
</feature>
<organism evidence="8 9">
    <name type="scientific">Aerococcus sanguinicola</name>
    <dbReference type="NCBI Taxonomy" id="119206"/>
    <lineage>
        <taxon>Bacteria</taxon>
        <taxon>Bacillati</taxon>
        <taxon>Bacillota</taxon>
        <taxon>Bacilli</taxon>
        <taxon>Lactobacillales</taxon>
        <taxon>Aerococcaceae</taxon>
        <taxon>Aerococcus</taxon>
    </lineage>
</organism>
<proteinExistence type="predicted"/>
<keyword evidence="1" id="KW-0963">Cytoplasm</keyword>
<dbReference type="GeneID" id="92903465"/>
<dbReference type="PIRSF" id="PIRSF021439">
    <property type="entry name" value="DUF972"/>
    <property type="match status" value="1"/>
</dbReference>
<keyword evidence="2" id="KW-0235">DNA replication</keyword>
<evidence type="ECO:0000256" key="3">
    <source>
        <dbReference type="ARBA" id="ARBA00022723"/>
    </source>
</evidence>
<keyword evidence="9" id="KW-1185">Reference proteome</keyword>
<evidence type="ECO:0000256" key="6">
    <source>
        <dbReference type="SAM" id="Coils"/>
    </source>
</evidence>
<gene>
    <name evidence="8" type="ORF">AWM72_05225</name>
</gene>
<dbReference type="RefSeq" id="WP_067974310.1">
    <property type="nucleotide sequence ID" value="NZ_CAJHKM010000001.1"/>
</dbReference>
<protein>
    <recommendedName>
        <fullName evidence="10">DNA replication initiation control protein YabA</fullName>
    </recommendedName>
</protein>
<dbReference type="InterPro" id="IPR010377">
    <property type="entry name" value="YabA"/>
</dbReference>
<dbReference type="GO" id="GO:0008156">
    <property type="term" value="P:negative regulation of DNA replication"/>
    <property type="evidence" value="ECO:0007669"/>
    <property type="project" value="UniProtKB-KW"/>
</dbReference>
<keyword evidence="6" id="KW-0175">Coiled coil</keyword>
<dbReference type="GO" id="GO:0006260">
    <property type="term" value="P:DNA replication"/>
    <property type="evidence" value="ECO:0007669"/>
    <property type="project" value="UniProtKB-KW"/>
</dbReference>
<keyword evidence="5" id="KW-0236">DNA replication inhibitor</keyword>
<keyword evidence="3" id="KW-0479">Metal-binding</keyword>
<accession>A0A0X8FBG4</accession>
<evidence type="ECO:0000256" key="7">
    <source>
        <dbReference type="SAM" id="MobiDB-lite"/>
    </source>
</evidence>